<dbReference type="EMBL" id="FXWG01000003">
    <property type="protein sequence ID" value="SMQ73651.1"/>
    <property type="molecule type" value="Genomic_DNA"/>
</dbReference>
<name>A0A1Y6FJF5_9SPHN</name>
<evidence type="ECO:0000313" key="3">
    <source>
        <dbReference type="Proteomes" id="UP000194420"/>
    </source>
</evidence>
<protein>
    <submittedName>
        <fullName evidence="2">Acetyltransferase (GNAT) family protein</fullName>
    </submittedName>
</protein>
<dbReference type="SUPFAM" id="SSF55729">
    <property type="entry name" value="Acyl-CoA N-acyltransferases (Nat)"/>
    <property type="match status" value="1"/>
</dbReference>
<dbReference type="InterPro" id="IPR000182">
    <property type="entry name" value="GNAT_dom"/>
</dbReference>
<dbReference type="RefSeq" id="WP_086438184.1">
    <property type="nucleotide sequence ID" value="NZ_FXWG01000003.1"/>
</dbReference>
<proteinExistence type="predicted"/>
<dbReference type="InterPro" id="IPR016181">
    <property type="entry name" value="Acyl_CoA_acyltransferase"/>
</dbReference>
<dbReference type="Gene3D" id="3.40.630.30">
    <property type="match status" value="1"/>
</dbReference>
<accession>A0A1Y6FJF5</accession>
<dbReference type="Pfam" id="PF00583">
    <property type="entry name" value="Acetyltransf_1"/>
    <property type="match status" value="1"/>
</dbReference>
<dbReference type="PANTHER" id="PTHR42791:SF1">
    <property type="entry name" value="N-ACETYLTRANSFERASE DOMAIN-CONTAINING PROTEIN"/>
    <property type="match status" value="1"/>
</dbReference>
<keyword evidence="3" id="KW-1185">Reference proteome</keyword>
<gene>
    <name evidence="2" type="ORF">SAMN06297468_2268</name>
</gene>
<dbReference type="PANTHER" id="PTHR42791">
    <property type="entry name" value="GNAT FAMILY ACETYLTRANSFERASE"/>
    <property type="match status" value="1"/>
</dbReference>
<keyword evidence="2" id="KW-0808">Transferase</keyword>
<dbReference type="OrthoDB" id="7057833at2"/>
<evidence type="ECO:0000259" key="1">
    <source>
        <dbReference type="PROSITE" id="PS51186"/>
    </source>
</evidence>
<sequence>MEKPAIISVDEGSASRVLDIITLAFGRDPVARFFFSTPEAYLHWWPRWVMAIGKNGFAAGGVEATADFRAGAIWLPPGVETDPADIAALDMPAGDPEEDALSEALQAAMAEYHPSEPHWYLWTLGADPSVQGQGYGALLLEHRLAQIDERSEPAYLEASSPGLVPFYKRFGFEQIGLIDVDPVPPLVPMFRPPR</sequence>
<reference evidence="3" key="1">
    <citation type="submission" date="2017-04" db="EMBL/GenBank/DDBJ databases">
        <authorList>
            <person name="Varghese N."/>
            <person name="Submissions S."/>
        </authorList>
    </citation>
    <scope>NUCLEOTIDE SEQUENCE [LARGE SCALE GENOMIC DNA]</scope>
</reference>
<evidence type="ECO:0000313" key="2">
    <source>
        <dbReference type="EMBL" id="SMQ73651.1"/>
    </source>
</evidence>
<organism evidence="2 3">
    <name type="scientific">Altererythrobacter xiamenensis</name>
    <dbReference type="NCBI Taxonomy" id="1316679"/>
    <lineage>
        <taxon>Bacteria</taxon>
        <taxon>Pseudomonadati</taxon>
        <taxon>Pseudomonadota</taxon>
        <taxon>Alphaproteobacteria</taxon>
        <taxon>Sphingomonadales</taxon>
        <taxon>Erythrobacteraceae</taxon>
        <taxon>Altererythrobacter</taxon>
    </lineage>
</organism>
<feature type="domain" description="N-acetyltransferase" evidence="1">
    <location>
        <begin position="107"/>
        <end position="194"/>
    </location>
</feature>
<dbReference type="InterPro" id="IPR052523">
    <property type="entry name" value="Trichothecene_AcTrans"/>
</dbReference>
<dbReference type="CDD" id="cd04301">
    <property type="entry name" value="NAT_SF"/>
    <property type="match status" value="1"/>
</dbReference>
<dbReference type="GO" id="GO:0016747">
    <property type="term" value="F:acyltransferase activity, transferring groups other than amino-acyl groups"/>
    <property type="evidence" value="ECO:0007669"/>
    <property type="project" value="InterPro"/>
</dbReference>
<dbReference type="AlphaFoldDB" id="A0A1Y6FJF5"/>
<dbReference type="Proteomes" id="UP000194420">
    <property type="component" value="Unassembled WGS sequence"/>
</dbReference>
<dbReference type="PROSITE" id="PS51186">
    <property type="entry name" value="GNAT"/>
    <property type="match status" value="1"/>
</dbReference>